<proteinExistence type="predicted"/>
<evidence type="ECO:0000313" key="7">
    <source>
        <dbReference type="Proteomes" id="UP000035174"/>
    </source>
</evidence>
<comment type="caution">
    <text evidence="5">The sequence shown here is derived from an EMBL/GenBank/DDBJ whole genome shotgun (WGS) entry which is preliminary data.</text>
</comment>
<dbReference type="SMART" id="SM00062">
    <property type="entry name" value="PBPb"/>
    <property type="match status" value="1"/>
</dbReference>
<reference evidence="6 9" key="3">
    <citation type="journal article" date="2018" name="Emerg. Microbes Infect.">
        <title>Phenotypic and molecular analysis of nontypeable Group B streptococci: identification of cps2a and hybrid cps2a/cps5 Group B streptococcal capsule gene clusters.</title>
        <authorList>
            <person name="Alhhazmi A."/>
            <person name="Tyrrell G.J."/>
        </authorList>
    </citation>
    <scope>NUCLEOTIDE SEQUENCE [LARGE SCALE GENOMIC DNA]</scope>
    <source>
        <strain evidence="6 9">PLGBS17</strain>
    </source>
</reference>
<dbReference type="Proteomes" id="UP000035174">
    <property type="component" value="Unassembled WGS sequence"/>
</dbReference>
<feature type="domain" description="Solute-binding protein family 3/N-terminal" evidence="3">
    <location>
        <begin position="29"/>
        <end position="263"/>
    </location>
</feature>
<dbReference type="PANTHER" id="PTHR35936:SF19">
    <property type="entry name" value="AMINO-ACID-BINDING PROTEIN YXEM-RELATED"/>
    <property type="match status" value="1"/>
</dbReference>
<name>A0A076YWA5_STRAG</name>
<evidence type="ECO:0000256" key="1">
    <source>
        <dbReference type="ARBA" id="ARBA00022729"/>
    </source>
</evidence>
<dbReference type="EMBL" id="QHGZ01000091">
    <property type="protein sequence ID" value="RDY85180.1"/>
    <property type="molecule type" value="Genomic_DNA"/>
</dbReference>
<evidence type="ECO:0000313" key="8">
    <source>
        <dbReference type="Proteomes" id="UP000093122"/>
    </source>
</evidence>
<protein>
    <submittedName>
        <fullName evidence="5">Amino acid ABC transporter substrate-binding protein</fullName>
    </submittedName>
</protein>
<sequence length="270" mass="29861">MFKKIILSIATIAATASLAVSVQASEKVELKVATDSDTAPFTYQKDGKFKGYDVDVVKAVFKGSKYKVTFKTVPFDTISTGIDAGKFDLSANDFSYNKERAEKYLFSDPISRSNYAVVGKKGSHYKSLSDLSGKSTEVLSGVNYAQVLENWNKNHPNKKPIKIKYVSGTTGVTSRLKNIESGKIDFILYDAISSDYIVKDQSLNLSVSPLKGKIGNNKDGLEYLLLPKDKKGKTLQKFINKRIKVLKENGTLARLSKQYFGGDYVSNIDK</sequence>
<dbReference type="Proteomes" id="UP000256718">
    <property type="component" value="Unassembled WGS sequence"/>
</dbReference>
<evidence type="ECO:0000256" key="2">
    <source>
        <dbReference type="SAM" id="SignalP"/>
    </source>
</evidence>
<evidence type="ECO:0000313" key="9">
    <source>
        <dbReference type="Proteomes" id="UP000256718"/>
    </source>
</evidence>
<evidence type="ECO:0000313" key="6">
    <source>
        <dbReference type="EMBL" id="RDY85180.1"/>
    </source>
</evidence>
<evidence type="ECO:0000313" key="4">
    <source>
        <dbReference type="EMBL" id="KLJ30211.1"/>
    </source>
</evidence>
<organism evidence="5 8">
    <name type="scientific">Streptococcus agalactiae</name>
    <dbReference type="NCBI Taxonomy" id="1311"/>
    <lineage>
        <taxon>Bacteria</taxon>
        <taxon>Bacillati</taxon>
        <taxon>Bacillota</taxon>
        <taxon>Bacilli</taxon>
        <taxon>Lactobacillales</taxon>
        <taxon>Streptococcaceae</taxon>
        <taxon>Streptococcus</taxon>
    </lineage>
</organism>
<dbReference type="InterPro" id="IPR001638">
    <property type="entry name" value="Solute-binding_3/MltF_N"/>
</dbReference>
<dbReference type="AlphaFoldDB" id="A0A076YWA5"/>
<dbReference type="CDD" id="cd13710">
    <property type="entry name" value="PBP2_TcyK"/>
    <property type="match status" value="1"/>
</dbReference>
<gene>
    <name evidence="5" type="ORF">AX245_06665</name>
    <name evidence="6" type="ORF">C4618_03275</name>
    <name evidence="4" type="ORF">WA45_03605</name>
</gene>
<dbReference type="Proteomes" id="UP000093122">
    <property type="component" value="Unassembled WGS sequence"/>
</dbReference>
<dbReference type="OMA" id="QLLENWN"/>
<dbReference type="RefSeq" id="WP_000473468.1">
    <property type="nucleotide sequence ID" value="NZ_AP018935.1"/>
</dbReference>
<reference evidence="5 8" key="2">
    <citation type="journal article" date="2016" name="Sci. Rep.">
        <title>Serotype IV Streptococcus agalactiae ST-452 has arisen from large genomic recombination events between CC23 and the hypervirulent CC17 lineages.</title>
        <authorList>
            <person name="Campisi E."/>
            <person name="Rinaudo C.D."/>
            <person name="Donati C."/>
            <person name="Barucco M."/>
            <person name="Torricelli G."/>
            <person name="Edwards M.S."/>
            <person name="Baker C.J."/>
            <person name="Margarit I."/>
            <person name="Rosini R."/>
        </authorList>
    </citation>
    <scope>NUCLEOTIDE SEQUENCE [LARGE SCALE GENOMIC DNA]</scope>
    <source>
        <strain evidence="5 8">CZ-PW-140</strain>
    </source>
</reference>
<dbReference type="SUPFAM" id="SSF53850">
    <property type="entry name" value="Periplasmic binding protein-like II"/>
    <property type="match status" value="1"/>
</dbReference>
<dbReference type="PANTHER" id="PTHR35936">
    <property type="entry name" value="MEMBRANE-BOUND LYTIC MUREIN TRANSGLYCOSYLASE F"/>
    <property type="match status" value="1"/>
</dbReference>
<dbReference type="EMBL" id="MAWT01000045">
    <property type="protein sequence ID" value="OCM70590.1"/>
    <property type="molecule type" value="Genomic_DNA"/>
</dbReference>
<dbReference type="KEGG" id="sage:EN72_01800"/>
<dbReference type="EMBL" id="LCVB01000019">
    <property type="protein sequence ID" value="KLJ30211.1"/>
    <property type="molecule type" value="Genomic_DNA"/>
</dbReference>
<dbReference type="Pfam" id="PF00497">
    <property type="entry name" value="SBP_bac_3"/>
    <property type="match status" value="1"/>
</dbReference>
<feature type="signal peptide" evidence="2">
    <location>
        <begin position="1"/>
        <end position="19"/>
    </location>
</feature>
<evidence type="ECO:0000313" key="5">
    <source>
        <dbReference type="EMBL" id="OCM70590.1"/>
    </source>
</evidence>
<dbReference type="Gene3D" id="3.40.190.10">
    <property type="entry name" value="Periplasmic binding protein-like II"/>
    <property type="match status" value="2"/>
</dbReference>
<dbReference type="SMR" id="A0A076YWA5"/>
<feature type="chain" id="PRO_5044364271" evidence="2">
    <location>
        <begin position="20"/>
        <end position="270"/>
    </location>
</feature>
<evidence type="ECO:0000259" key="3">
    <source>
        <dbReference type="SMART" id="SM00062"/>
    </source>
</evidence>
<keyword evidence="1 2" id="KW-0732">Signal</keyword>
<reference evidence="4 7" key="1">
    <citation type="journal article" date="2015" name="PLoS ONE">
        <title>Genomic analysis reveals the molecular basis for capsule loss in the group B streptococcus population.</title>
        <authorList>
            <consortium name="DEVANI Consortium"/>
            <person name="Rosini R."/>
            <person name="Campisi E."/>
            <person name="De Chiara M."/>
            <person name="Tettelin H."/>
            <person name="Rinaudo D."/>
            <person name="Toniolo C."/>
            <person name="Metruccio M."/>
            <person name="Guidotti S."/>
            <person name="Sorensen U.B."/>
            <person name="Kilian M."/>
            <person name="Ramirez M."/>
            <person name="Janulczyk R."/>
            <person name="Donati C."/>
            <person name="Grandi G."/>
            <person name="Margarit I."/>
        </authorList>
    </citation>
    <scope>NUCLEOTIDE SEQUENCE [LARGE SCALE GENOMIC DNA]</scope>
    <source>
        <strain evidence="4 7">ES-PW-063</strain>
    </source>
</reference>
<accession>A0A076YWA5</accession>